<dbReference type="EMBL" id="MGAF01000022">
    <property type="protein sequence ID" value="OGK41121.1"/>
    <property type="molecule type" value="Genomic_DNA"/>
</dbReference>
<dbReference type="GO" id="GO:0046872">
    <property type="term" value="F:metal ion binding"/>
    <property type="evidence" value="ECO:0007669"/>
    <property type="project" value="UniProtKB-KW"/>
</dbReference>
<dbReference type="Gene3D" id="3.20.20.70">
    <property type="entry name" value="Aldolase class I"/>
    <property type="match status" value="1"/>
</dbReference>
<dbReference type="Pfam" id="PF00834">
    <property type="entry name" value="Ribul_P_3_epim"/>
    <property type="match status" value="1"/>
</dbReference>
<keyword evidence="2" id="KW-0413">Isomerase</keyword>
<evidence type="ECO:0000256" key="2">
    <source>
        <dbReference type="ARBA" id="ARBA00023235"/>
    </source>
</evidence>
<dbReference type="InterPro" id="IPR011060">
    <property type="entry name" value="RibuloseP-bd_barrel"/>
</dbReference>
<accession>A0A1F7ICP6</accession>
<evidence type="ECO:0000256" key="1">
    <source>
        <dbReference type="ARBA" id="ARBA00022723"/>
    </source>
</evidence>
<dbReference type="AlphaFoldDB" id="A0A1F7ICP6"/>
<sequence length="223" mass="25590">MKIIPAPLNYSVDEFIDLFNKLSPYFDTFQIDIQDGKFITNKTIDLKGYLEAFKKADQEKISASTFDFHFQTLNYLEDINLLSSLKDNLNIGTLLIHFSLSPNYQLLTINYPQFSFGIVLNPEDSVENLTKTYNLQTINCVQIMSVHPGPQGSPFIPDTLNKIEQLRTKNYRNKIFLDGAINKDTLPIIMSKKNKPDCLCIGSYLTKADNLKERVEYLKETVE</sequence>
<dbReference type="InterPro" id="IPR000056">
    <property type="entry name" value="Ribul_P_3_epim-like"/>
</dbReference>
<gene>
    <name evidence="3" type="ORF">A3A74_02135</name>
</gene>
<evidence type="ECO:0008006" key="5">
    <source>
        <dbReference type="Google" id="ProtNLM"/>
    </source>
</evidence>
<dbReference type="GO" id="GO:0005975">
    <property type="term" value="P:carbohydrate metabolic process"/>
    <property type="evidence" value="ECO:0007669"/>
    <property type="project" value="InterPro"/>
</dbReference>
<name>A0A1F7ICP6_9BACT</name>
<evidence type="ECO:0000313" key="4">
    <source>
        <dbReference type="Proteomes" id="UP000179270"/>
    </source>
</evidence>
<organism evidence="3 4">
    <name type="scientific">Candidatus Roizmanbacteria bacterium RIFCSPLOWO2_01_FULL_35_13</name>
    <dbReference type="NCBI Taxonomy" id="1802055"/>
    <lineage>
        <taxon>Bacteria</taxon>
        <taxon>Candidatus Roizmaniibacteriota</taxon>
    </lineage>
</organism>
<dbReference type="Proteomes" id="UP000179270">
    <property type="component" value="Unassembled WGS sequence"/>
</dbReference>
<dbReference type="GO" id="GO:0016857">
    <property type="term" value="F:racemase and epimerase activity, acting on carbohydrates and derivatives"/>
    <property type="evidence" value="ECO:0007669"/>
    <property type="project" value="InterPro"/>
</dbReference>
<dbReference type="STRING" id="1802055.A3A74_02135"/>
<comment type="caution">
    <text evidence="3">The sequence shown here is derived from an EMBL/GenBank/DDBJ whole genome shotgun (WGS) entry which is preliminary data.</text>
</comment>
<protein>
    <recommendedName>
        <fullName evidence="5">Ribulose-phosphate 3-epimerase</fullName>
    </recommendedName>
</protein>
<reference evidence="3 4" key="1">
    <citation type="journal article" date="2016" name="Nat. Commun.">
        <title>Thousands of microbial genomes shed light on interconnected biogeochemical processes in an aquifer system.</title>
        <authorList>
            <person name="Anantharaman K."/>
            <person name="Brown C.T."/>
            <person name="Hug L.A."/>
            <person name="Sharon I."/>
            <person name="Castelle C.J."/>
            <person name="Probst A.J."/>
            <person name="Thomas B.C."/>
            <person name="Singh A."/>
            <person name="Wilkins M.J."/>
            <person name="Karaoz U."/>
            <person name="Brodie E.L."/>
            <person name="Williams K.H."/>
            <person name="Hubbard S.S."/>
            <person name="Banfield J.F."/>
        </authorList>
    </citation>
    <scope>NUCLEOTIDE SEQUENCE [LARGE SCALE GENOMIC DNA]</scope>
</reference>
<keyword evidence="1" id="KW-0479">Metal-binding</keyword>
<evidence type="ECO:0000313" key="3">
    <source>
        <dbReference type="EMBL" id="OGK41121.1"/>
    </source>
</evidence>
<dbReference type="PANTHER" id="PTHR11749">
    <property type="entry name" value="RIBULOSE-5-PHOSPHATE-3-EPIMERASE"/>
    <property type="match status" value="1"/>
</dbReference>
<dbReference type="InterPro" id="IPR013785">
    <property type="entry name" value="Aldolase_TIM"/>
</dbReference>
<dbReference type="SUPFAM" id="SSF51366">
    <property type="entry name" value="Ribulose-phoshate binding barrel"/>
    <property type="match status" value="1"/>
</dbReference>
<proteinExistence type="predicted"/>